<feature type="region of interest" description="Disordered" evidence="3">
    <location>
        <begin position="39"/>
        <end position="60"/>
    </location>
</feature>
<evidence type="ECO:0000313" key="6">
    <source>
        <dbReference type="Proteomes" id="UP000015525"/>
    </source>
</evidence>
<evidence type="ECO:0000256" key="3">
    <source>
        <dbReference type="SAM" id="MobiDB-lite"/>
    </source>
</evidence>
<dbReference type="Gene3D" id="3.40.50.1820">
    <property type="entry name" value="alpha/beta hydrolase"/>
    <property type="match status" value="1"/>
</dbReference>
<dbReference type="PROSITE" id="PS01173">
    <property type="entry name" value="LIPASE_GDXG_HIS"/>
    <property type="match status" value="1"/>
</dbReference>
<sequence length="319" mass="33574">MRDLIDPALLPGLDMMPALDLNDAILPALRDGMEQASAAMPEPVGTGVTTRDEQVRTSDGHSVTVRVYTPSGAGPRPAILQIHGGGYVMGSVNTGHGAMMTLAAAVEAVIVSVDYRLAPETRAPGPVEDCYAALVWLHERAADLGIDPARIAVSGQSAGGGLAAALTQMARDRGGPAIAHQILVYPMLDDRTCITRQPEHLGAFVWTPQANAFGWRSLLGREPGAAEVPPYAVPARAADLSGLPPAFIAVGALDLFLAEDMDYARRLIEAKVPVELHVYPGAYHGFDVMPGAPVSGRMQRDMIAALRRALHGEEGAEAA</sequence>
<keyword evidence="6" id="KW-1185">Reference proteome</keyword>
<evidence type="ECO:0000313" key="5">
    <source>
        <dbReference type="EMBL" id="EQB14261.1"/>
    </source>
</evidence>
<feature type="compositionally biased region" description="Basic and acidic residues" evidence="3">
    <location>
        <begin position="50"/>
        <end position="59"/>
    </location>
</feature>
<dbReference type="Pfam" id="PF07859">
    <property type="entry name" value="Abhydrolase_3"/>
    <property type="match status" value="1"/>
</dbReference>
<dbReference type="InterPro" id="IPR002168">
    <property type="entry name" value="Lipase_GDXG_HIS_AS"/>
</dbReference>
<dbReference type="AlphaFoldDB" id="T0HD57"/>
<accession>T0HD57</accession>
<reference evidence="5 6" key="1">
    <citation type="journal article" date="2013" name="Genome Announc.">
        <title>Draft Genome Sequence of Sphingobium quisquiliarum Strain P25T, a Novel Hexachlorocyclohexane (HCH)-Degrading Bacterium Isolated from an HCH Dumpsite.</title>
        <authorList>
            <person name="Kumar Singh A."/>
            <person name="Sangwan N."/>
            <person name="Sharma A."/>
            <person name="Gupta V."/>
            <person name="Khurana J.P."/>
            <person name="Lal R."/>
        </authorList>
    </citation>
    <scope>NUCLEOTIDE SEQUENCE [LARGE SCALE GENOMIC DNA]</scope>
    <source>
        <strain evidence="5 6">P25</strain>
    </source>
</reference>
<dbReference type="PANTHER" id="PTHR48081">
    <property type="entry name" value="AB HYDROLASE SUPERFAMILY PROTEIN C4A8.06C"/>
    <property type="match status" value="1"/>
</dbReference>
<organism evidence="5 6">
    <name type="scientific">Sphingobium quisquiliarum P25</name>
    <dbReference type="NCBI Taxonomy" id="1329909"/>
    <lineage>
        <taxon>Bacteria</taxon>
        <taxon>Pseudomonadati</taxon>
        <taxon>Pseudomonadota</taxon>
        <taxon>Alphaproteobacteria</taxon>
        <taxon>Sphingomonadales</taxon>
        <taxon>Sphingomonadaceae</taxon>
        <taxon>Sphingobium</taxon>
    </lineage>
</organism>
<dbReference type="EMBL" id="ATHO01000011">
    <property type="protein sequence ID" value="EQB14261.1"/>
    <property type="molecule type" value="Genomic_DNA"/>
</dbReference>
<comment type="similarity">
    <text evidence="1">Belongs to the 'GDXG' lipolytic enzyme family.</text>
</comment>
<dbReference type="GO" id="GO:0016787">
    <property type="term" value="F:hydrolase activity"/>
    <property type="evidence" value="ECO:0007669"/>
    <property type="project" value="UniProtKB-KW"/>
</dbReference>
<protein>
    <recommendedName>
        <fullName evidence="4">Alpha/beta hydrolase fold-3 domain-containing protein</fullName>
    </recommendedName>
</protein>
<evidence type="ECO:0000256" key="1">
    <source>
        <dbReference type="ARBA" id="ARBA00010515"/>
    </source>
</evidence>
<gene>
    <name evidence="5" type="ORF">L288_01860</name>
</gene>
<dbReference type="InterPro" id="IPR013094">
    <property type="entry name" value="AB_hydrolase_3"/>
</dbReference>
<dbReference type="PATRIC" id="fig|1329909.3.peg.344"/>
<dbReference type="Proteomes" id="UP000015525">
    <property type="component" value="Unassembled WGS sequence"/>
</dbReference>
<feature type="domain" description="Alpha/beta hydrolase fold-3" evidence="4">
    <location>
        <begin position="79"/>
        <end position="286"/>
    </location>
</feature>
<keyword evidence="2" id="KW-0378">Hydrolase</keyword>
<evidence type="ECO:0000256" key="2">
    <source>
        <dbReference type="ARBA" id="ARBA00022801"/>
    </source>
</evidence>
<dbReference type="PANTHER" id="PTHR48081:SF8">
    <property type="entry name" value="ALPHA_BETA HYDROLASE FOLD-3 DOMAIN-CONTAINING PROTEIN-RELATED"/>
    <property type="match status" value="1"/>
</dbReference>
<dbReference type="InterPro" id="IPR050300">
    <property type="entry name" value="GDXG_lipolytic_enzyme"/>
</dbReference>
<name>T0HD57_9SPHN</name>
<dbReference type="SUPFAM" id="SSF53474">
    <property type="entry name" value="alpha/beta-Hydrolases"/>
    <property type="match status" value="1"/>
</dbReference>
<comment type="caution">
    <text evidence="5">The sequence shown here is derived from an EMBL/GenBank/DDBJ whole genome shotgun (WGS) entry which is preliminary data.</text>
</comment>
<dbReference type="InterPro" id="IPR029058">
    <property type="entry name" value="AB_hydrolase_fold"/>
</dbReference>
<dbReference type="RefSeq" id="WP_021236696.1">
    <property type="nucleotide sequence ID" value="NZ_ATHO01000011.1"/>
</dbReference>
<evidence type="ECO:0000259" key="4">
    <source>
        <dbReference type="Pfam" id="PF07859"/>
    </source>
</evidence>
<proteinExistence type="inferred from homology"/>